<protein>
    <submittedName>
        <fullName evidence="9">Glutathione ABC transporter permease</fullName>
    </submittedName>
</protein>
<dbReference type="Gene3D" id="1.10.3720.10">
    <property type="entry name" value="MetI-like"/>
    <property type="match status" value="1"/>
</dbReference>
<organism evidence="9 10">
    <name type="scientific">Limnochorda pilosa</name>
    <dbReference type="NCBI Taxonomy" id="1555112"/>
    <lineage>
        <taxon>Bacteria</taxon>
        <taxon>Bacillati</taxon>
        <taxon>Bacillota</taxon>
        <taxon>Limnochordia</taxon>
        <taxon>Limnochordales</taxon>
        <taxon>Limnochordaceae</taxon>
        <taxon>Limnochorda</taxon>
    </lineage>
</organism>
<name>A0A0K2SK10_LIMPI</name>
<evidence type="ECO:0000256" key="7">
    <source>
        <dbReference type="RuleBase" id="RU363032"/>
    </source>
</evidence>
<evidence type="ECO:0000256" key="2">
    <source>
        <dbReference type="ARBA" id="ARBA00022448"/>
    </source>
</evidence>
<evidence type="ECO:0000256" key="3">
    <source>
        <dbReference type="ARBA" id="ARBA00022475"/>
    </source>
</evidence>
<feature type="domain" description="ABC transmembrane type-1" evidence="8">
    <location>
        <begin position="95"/>
        <end position="294"/>
    </location>
</feature>
<evidence type="ECO:0000313" key="9">
    <source>
        <dbReference type="EMBL" id="BAS27352.1"/>
    </source>
</evidence>
<dbReference type="Pfam" id="PF19300">
    <property type="entry name" value="BPD_transp_1_N"/>
    <property type="match status" value="1"/>
</dbReference>
<dbReference type="GO" id="GO:0055085">
    <property type="term" value="P:transmembrane transport"/>
    <property type="evidence" value="ECO:0007669"/>
    <property type="project" value="InterPro"/>
</dbReference>
<dbReference type="EMBL" id="AP014924">
    <property type="protein sequence ID" value="BAS27352.1"/>
    <property type="molecule type" value="Genomic_DNA"/>
</dbReference>
<dbReference type="OrthoDB" id="9773221at2"/>
<evidence type="ECO:0000256" key="5">
    <source>
        <dbReference type="ARBA" id="ARBA00022989"/>
    </source>
</evidence>
<dbReference type="InterPro" id="IPR035906">
    <property type="entry name" value="MetI-like_sf"/>
</dbReference>
<keyword evidence="6 7" id="KW-0472">Membrane</keyword>
<dbReference type="AlphaFoldDB" id="A0A0K2SK10"/>
<dbReference type="InterPro" id="IPR045621">
    <property type="entry name" value="BPD_transp_1_N"/>
</dbReference>
<feature type="transmembrane region" description="Helical" evidence="7">
    <location>
        <begin position="280"/>
        <end position="301"/>
    </location>
</feature>
<reference evidence="10" key="2">
    <citation type="journal article" date="2016" name="Int. J. Syst. Evol. Microbiol.">
        <title>Complete genome sequence and cell structure of Limnochorda pilosa, a Gram-negative spore-former within the phylum Firmicutes.</title>
        <authorList>
            <person name="Watanabe M."/>
            <person name="Kojima H."/>
            <person name="Fukui M."/>
        </authorList>
    </citation>
    <scope>NUCLEOTIDE SEQUENCE [LARGE SCALE GENOMIC DNA]</scope>
    <source>
        <strain evidence="10">HC45</strain>
    </source>
</reference>
<dbReference type="PANTHER" id="PTHR43163:SF6">
    <property type="entry name" value="DIPEPTIDE TRANSPORT SYSTEM PERMEASE PROTEIN DPPB-RELATED"/>
    <property type="match status" value="1"/>
</dbReference>
<feature type="transmembrane region" description="Helical" evidence="7">
    <location>
        <begin position="12"/>
        <end position="30"/>
    </location>
</feature>
<evidence type="ECO:0000256" key="1">
    <source>
        <dbReference type="ARBA" id="ARBA00004651"/>
    </source>
</evidence>
<dbReference type="KEGG" id="lpil:LIP_1504"/>
<dbReference type="Pfam" id="PF00528">
    <property type="entry name" value="BPD_transp_1"/>
    <property type="match status" value="1"/>
</dbReference>
<dbReference type="Proteomes" id="UP000065807">
    <property type="component" value="Chromosome"/>
</dbReference>
<keyword evidence="10" id="KW-1185">Reference proteome</keyword>
<evidence type="ECO:0000256" key="6">
    <source>
        <dbReference type="ARBA" id="ARBA00023136"/>
    </source>
</evidence>
<keyword evidence="5 7" id="KW-1133">Transmembrane helix</keyword>
<evidence type="ECO:0000313" key="10">
    <source>
        <dbReference type="Proteomes" id="UP000065807"/>
    </source>
</evidence>
<feature type="transmembrane region" description="Helical" evidence="7">
    <location>
        <begin position="134"/>
        <end position="157"/>
    </location>
</feature>
<feature type="transmembrane region" description="Helical" evidence="7">
    <location>
        <begin position="101"/>
        <end position="122"/>
    </location>
</feature>
<dbReference type="PROSITE" id="PS50928">
    <property type="entry name" value="ABC_TM1"/>
    <property type="match status" value="1"/>
</dbReference>
<evidence type="ECO:0000256" key="4">
    <source>
        <dbReference type="ARBA" id="ARBA00022692"/>
    </source>
</evidence>
<dbReference type="InterPro" id="IPR000515">
    <property type="entry name" value="MetI-like"/>
</dbReference>
<gene>
    <name evidence="9" type="ORF">LIP_1504</name>
</gene>
<dbReference type="GO" id="GO:0005886">
    <property type="term" value="C:plasma membrane"/>
    <property type="evidence" value="ECO:0007669"/>
    <property type="project" value="UniProtKB-SubCell"/>
</dbReference>
<proteinExistence type="inferred from homology"/>
<evidence type="ECO:0000259" key="8">
    <source>
        <dbReference type="PROSITE" id="PS50928"/>
    </source>
</evidence>
<accession>A0A0K2SK10</accession>
<comment type="similarity">
    <text evidence="7">Belongs to the binding-protein-dependent transport system permease family.</text>
</comment>
<dbReference type="SUPFAM" id="SSF161098">
    <property type="entry name" value="MetI-like"/>
    <property type="match status" value="1"/>
</dbReference>
<keyword evidence="4 7" id="KW-0812">Transmembrane</keyword>
<feature type="transmembrane region" description="Helical" evidence="7">
    <location>
        <begin position="172"/>
        <end position="193"/>
    </location>
</feature>
<dbReference type="PANTHER" id="PTHR43163">
    <property type="entry name" value="DIPEPTIDE TRANSPORT SYSTEM PERMEASE PROTEIN DPPB-RELATED"/>
    <property type="match status" value="1"/>
</dbReference>
<dbReference type="RefSeq" id="WP_068136081.1">
    <property type="nucleotide sequence ID" value="NZ_AP014924.1"/>
</dbReference>
<dbReference type="STRING" id="1555112.LIP_1504"/>
<comment type="subcellular location">
    <subcellularLocation>
        <location evidence="1 7">Cell membrane</location>
        <topology evidence="1 7">Multi-pass membrane protein</topology>
    </subcellularLocation>
</comment>
<keyword evidence="2 7" id="KW-0813">Transport</keyword>
<keyword evidence="3" id="KW-1003">Cell membrane</keyword>
<sequence length="308" mass="33875">MARYALRRLLEAIPVFLGVVLVVFLLYSVVPGDPARLMAGQRGDPATIARIRADMGLDKPIPEQFADFLWSAVRFDLGRSYRNNMQVMDAILQRVPATLELVVASLLLGGLVGIVVGIISAIRQNTALDYTAMTAAVVGISAPTFWIGMLLILFFALELRWIPGTGYGSGRWVYLVLPTLTLATRPMALLARITRSSMLEAIRQDFVRTARAKGLSERVVVIKHALRNALIPVVTVLGTETAAMLGGVVVTETVFSWPGLGRLFVEALLFRDYPIIRGQVLFLATVFIAANLLVDLSYAIFDPRIRYD</sequence>
<dbReference type="CDD" id="cd06261">
    <property type="entry name" value="TM_PBP2"/>
    <property type="match status" value="1"/>
</dbReference>
<reference evidence="10" key="1">
    <citation type="submission" date="2015-07" db="EMBL/GenBank/DDBJ databases">
        <title>Complete genome sequence and phylogenetic analysis of Limnochorda pilosa.</title>
        <authorList>
            <person name="Watanabe M."/>
            <person name="Kojima H."/>
            <person name="Fukui M."/>
        </authorList>
    </citation>
    <scope>NUCLEOTIDE SEQUENCE [LARGE SCALE GENOMIC DNA]</scope>
    <source>
        <strain evidence="10">HC45</strain>
    </source>
</reference>